<evidence type="ECO:0000313" key="5">
    <source>
        <dbReference type="Proteomes" id="UP000828390"/>
    </source>
</evidence>
<dbReference type="InterPro" id="IPR050546">
    <property type="entry name" value="Glycosyl_Hydrlase_16"/>
</dbReference>
<evidence type="ECO:0000256" key="2">
    <source>
        <dbReference type="SAM" id="MobiDB-lite"/>
    </source>
</evidence>
<comment type="caution">
    <text evidence="4">The sequence shown here is derived from an EMBL/GenBank/DDBJ whole genome shotgun (WGS) entry which is preliminary data.</text>
</comment>
<dbReference type="Gene3D" id="2.60.120.200">
    <property type="match status" value="1"/>
</dbReference>
<feature type="region of interest" description="Disordered" evidence="2">
    <location>
        <begin position="168"/>
        <end position="189"/>
    </location>
</feature>
<dbReference type="SUPFAM" id="SSF49899">
    <property type="entry name" value="Concanavalin A-like lectins/glucanases"/>
    <property type="match status" value="1"/>
</dbReference>
<dbReference type="Pfam" id="PF00722">
    <property type="entry name" value="Glyco_hydro_16"/>
    <property type="match status" value="1"/>
</dbReference>
<dbReference type="InterPro" id="IPR000757">
    <property type="entry name" value="Beta-glucanase-like"/>
</dbReference>
<protein>
    <recommendedName>
        <fullName evidence="3">GH16 domain-containing protein</fullName>
    </recommendedName>
</protein>
<evidence type="ECO:0000313" key="4">
    <source>
        <dbReference type="EMBL" id="KAH3778376.1"/>
    </source>
</evidence>
<sequence>MILFPNGRSRRAEQRVMRDDFDGSTLNRGLWDYELSMYGGYNGEFQVYTCDSNNVFLRNGHLFIKPTLTSEKYGEGYLHSGTMDMTQLCGSCTEPNVNGCHRSGRDGILPPVMSGKLKSKNTIRFGKVNVHARIPRGDWLWPAIWMLPRDSRYGQWPRSGEIDLMESRGNSRAQTPDGGDVSMNQVGSTLHWGPDPGQNRFYMTHGAKNGGYAWGFHTYSLEWTVDHIQILVDGQNILWVNIENGGFWQKGGFGGNNIWGSGTKAAPFDQAFYLILNVAVGGTSGWWQENWQYSSQKPWNNGQSQRDAQNSFWNGRNNWQGSWHGDDVAMEIDWAEMIQYT</sequence>
<dbReference type="GO" id="GO:0004553">
    <property type="term" value="F:hydrolase activity, hydrolyzing O-glycosyl compounds"/>
    <property type="evidence" value="ECO:0007669"/>
    <property type="project" value="InterPro"/>
</dbReference>
<dbReference type="PROSITE" id="PS51762">
    <property type="entry name" value="GH16_2"/>
    <property type="match status" value="1"/>
</dbReference>
<feature type="domain" description="GH16" evidence="3">
    <location>
        <begin position="19"/>
        <end position="341"/>
    </location>
</feature>
<evidence type="ECO:0000256" key="1">
    <source>
        <dbReference type="ARBA" id="ARBA00006865"/>
    </source>
</evidence>
<reference evidence="4" key="2">
    <citation type="submission" date="2020-11" db="EMBL/GenBank/DDBJ databases">
        <authorList>
            <person name="McCartney M.A."/>
            <person name="Auch B."/>
            <person name="Kono T."/>
            <person name="Mallez S."/>
            <person name="Becker A."/>
            <person name="Gohl D.M."/>
            <person name="Silverstein K.A.T."/>
            <person name="Koren S."/>
            <person name="Bechman K.B."/>
            <person name="Herman A."/>
            <person name="Abrahante J.E."/>
            <person name="Garbe J."/>
        </authorList>
    </citation>
    <scope>NUCLEOTIDE SEQUENCE</scope>
    <source>
        <strain evidence="4">Duluth1</strain>
        <tissue evidence="4">Whole animal</tissue>
    </source>
</reference>
<dbReference type="InterPro" id="IPR013320">
    <property type="entry name" value="ConA-like_dom_sf"/>
</dbReference>
<dbReference type="PANTHER" id="PTHR10963:SF55">
    <property type="entry name" value="GLYCOSIDE HYDROLASE FAMILY 16 PROTEIN"/>
    <property type="match status" value="1"/>
</dbReference>
<dbReference type="GO" id="GO:0005975">
    <property type="term" value="P:carbohydrate metabolic process"/>
    <property type="evidence" value="ECO:0007669"/>
    <property type="project" value="InterPro"/>
</dbReference>
<name>A0A9D4EGX7_DREPO</name>
<dbReference type="AlphaFoldDB" id="A0A9D4EGX7"/>
<organism evidence="4 5">
    <name type="scientific">Dreissena polymorpha</name>
    <name type="common">Zebra mussel</name>
    <name type="synonym">Mytilus polymorpha</name>
    <dbReference type="NCBI Taxonomy" id="45954"/>
    <lineage>
        <taxon>Eukaryota</taxon>
        <taxon>Metazoa</taxon>
        <taxon>Spiralia</taxon>
        <taxon>Lophotrochozoa</taxon>
        <taxon>Mollusca</taxon>
        <taxon>Bivalvia</taxon>
        <taxon>Autobranchia</taxon>
        <taxon>Heteroconchia</taxon>
        <taxon>Euheterodonta</taxon>
        <taxon>Imparidentia</taxon>
        <taxon>Neoheterodontei</taxon>
        <taxon>Myida</taxon>
        <taxon>Dreissenoidea</taxon>
        <taxon>Dreissenidae</taxon>
        <taxon>Dreissena</taxon>
    </lineage>
</organism>
<dbReference type="EMBL" id="JAIWYP010000009">
    <property type="protein sequence ID" value="KAH3778376.1"/>
    <property type="molecule type" value="Genomic_DNA"/>
</dbReference>
<keyword evidence="5" id="KW-1185">Reference proteome</keyword>
<evidence type="ECO:0000259" key="3">
    <source>
        <dbReference type="PROSITE" id="PS51762"/>
    </source>
</evidence>
<comment type="similarity">
    <text evidence="1">Belongs to the glycosyl hydrolase 16 family.</text>
</comment>
<gene>
    <name evidence="4" type="ORF">DPMN_179832</name>
</gene>
<reference evidence="4" key="1">
    <citation type="journal article" date="2019" name="bioRxiv">
        <title>The Genome of the Zebra Mussel, Dreissena polymorpha: A Resource for Invasive Species Research.</title>
        <authorList>
            <person name="McCartney M.A."/>
            <person name="Auch B."/>
            <person name="Kono T."/>
            <person name="Mallez S."/>
            <person name="Zhang Y."/>
            <person name="Obille A."/>
            <person name="Becker A."/>
            <person name="Abrahante J.E."/>
            <person name="Garbe J."/>
            <person name="Badalamenti J.P."/>
            <person name="Herman A."/>
            <person name="Mangelson H."/>
            <person name="Liachko I."/>
            <person name="Sullivan S."/>
            <person name="Sone E.D."/>
            <person name="Koren S."/>
            <person name="Silverstein K.A.T."/>
            <person name="Beckman K.B."/>
            <person name="Gohl D.M."/>
        </authorList>
    </citation>
    <scope>NUCLEOTIDE SEQUENCE</scope>
    <source>
        <strain evidence="4">Duluth1</strain>
        <tissue evidence="4">Whole animal</tissue>
    </source>
</reference>
<proteinExistence type="inferred from homology"/>
<dbReference type="PANTHER" id="PTHR10963">
    <property type="entry name" value="GLYCOSYL HYDROLASE-RELATED"/>
    <property type="match status" value="1"/>
</dbReference>
<dbReference type="Proteomes" id="UP000828390">
    <property type="component" value="Unassembled WGS sequence"/>
</dbReference>
<accession>A0A9D4EGX7</accession>